<evidence type="ECO:0000256" key="1">
    <source>
        <dbReference type="ARBA" id="ARBA00004141"/>
    </source>
</evidence>
<dbReference type="PANTHER" id="PTHR12101">
    <property type="entry name" value="POPEYE DOMAIN CONTAINING PROTEIN"/>
    <property type="match status" value="1"/>
</dbReference>
<evidence type="ECO:0000259" key="8">
    <source>
        <dbReference type="Pfam" id="PF04831"/>
    </source>
</evidence>
<dbReference type="PANTHER" id="PTHR12101:SF17">
    <property type="entry name" value="BLOOD VESSEL EPICARDIAL SUBSTANCE"/>
    <property type="match status" value="1"/>
</dbReference>
<dbReference type="InterPro" id="IPR055272">
    <property type="entry name" value="POPDC1-3_dom"/>
</dbReference>
<evidence type="ECO:0000256" key="2">
    <source>
        <dbReference type="ARBA" id="ARBA00004236"/>
    </source>
</evidence>
<evidence type="ECO:0000256" key="5">
    <source>
        <dbReference type="ARBA" id="ARBA00022989"/>
    </source>
</evidence>
<evidence type="ECO:0000256" key="3">
    <source>
        <dbReference type="ARBA" id="ARBA00022475"/>
    </source>
</evidence>
<dbReference type="Proteomes" id="UP001217089">
    <property type="component" value="Unassembled WGS sequence"/>
</dbReference>
<dbReference type="InterPro" id="IPR006916">
    <property type="entry name" value="POPDC1-3"/>
</dbReference>
<feature type="transmembrane region" description="Helical" evidence="7">
    <location>
        <begin position="102"/>
        <end position="122"/>
    </location>
</feature>
<reference evidence="9 10" key="1">
    <citation type="submission" date="2022-12" db="EMBL/GenBank/DDBJ databases">
        <title>Chromosome-level genome of Tegillarca granosa.</title>
        <authorList>
            <person name="Kim J."/>
        </authorList>
    </citation>
    <scope>NUCLEOTIDE SEQUENCE [LARGE SCALE GENOMIC DNA]</scope>
    <source>
        <strain evidence="9">Teg-2019</strain>
        <tissue evidence="9">Adductor muscle</tissue>
    </source>
</reference>
<gene>
    <name evidence="9" type="ORF">KUTeg_007367</name>
</gene>
<evidence type="ECO:0000313" key="10">
    <source>
        <dbReference type="Proteomes" id="UP001217089"/>
    </source>
</evidence>
<keyword evidence="10" id="KW-1185">Reference proteome</keyword>
<comment type="caution">
    <text evidence="9">The sequence shown here is derived from an EMBL/GenBank/DDBJ whole genome shotgun (WGS) entry which is preliminary data.</text>
</comment>
<proteinExistence type="predicted"/>
<organism evidence="9 10">
    <name type="scientific">Tegillarca granosa</name>
    <name type="common">Malaysian cockle</name>
    <name type="synonym">Anadara granosa</name>
    <dbReference type="NCBI Taxonomy" id="220873"/>
    <lineage>
        <taxon>Eukaryota</taxon>
        <taxon>Metazoa</taxon>
        <taxon>Spiralia</taxon>
        <taxon>Lophotrochozoa</taxon>
        <taxon>Mollusca</taxon>
        <taxon>Bivalvia</taxon>
        <taxon>Autobranchia</taxon>
        <taxon>Pteriomorphia</taxon>
        <taxon>Arcoida</taxon>
        <taxon>Arcoidea</taxon>
        <taxon>Arcidae</taxon>
        <taxon>Tegillarca</taxon>
    </lineage>
</organism>
<name>A0ABQ9FD20_TEGGR</name>
<protein>
    <recommendedName>
        <fullName evidence="8">POPDC1-3 domain-containing protein</fullName>
    </recommendedName>
</protein>
<evidence type="ECO:0000256" key="7">
    <source>
        <dbReference type="SAM" id="Phobius"/>
    </source>
</evidence>
<evidence type="ECO:0000256" key="6">
    <source>
        <dbReference type="ARBA" id="ARBA00023136"/>
    </source>
</evidence>
<feature type="transmembrane region" description="Helical" evidence="7">
    <location>
        <begin position="128"/>
        <end position="145"/>
    </location>
</feature>
<comment type="subcellular location">
    <subcellularLocation>
        <location evidence="2">Cell membrane</location>
    </subcellularLocation>
    <subcellularLocation>
        <location evidence="1">Membrane</location>
        <topology evidence="1">Multi-pass membrane protein</topology>
    </subcellularLocation>
</comment>
<feature type="domain" description="POPDC1-3" evidence="8">
    <location>
        <begin position="75"/>
        <end position="182"/>
    </location>
</feature>
<accession>A0ABQ9FD20</accession>
<keyword evidence="5 7" id="KW-1133">Transmembrane helix</keyword>
<evidence type="ECO:0000256" key="4">
    <source>
        <dbReference type="ARBA" id="ARBA00022692"/>
    </source>
</evidence>
<evidence type="ECO:0000313" key="9">
    <source>
        <dbReference type="EMBL" id="KAJ8315217.1"/>
    </source>
</evidence>
<sequence>MVIQSEENVTSTWNYLFNTTFDQTLSTILTENNHLNTTNITNQTSTYSQEMYMNISNSTTEIYLEDGSCEDWQEAQHALFQLANLCLVVAFLTPSSFKHHAFFLRCILNFGFLFFSLWAGLFVCMPDILSWNLGFCLVNSIHICYQGYKMFPPRIGAELDGVYIKMFKPLHISRQMFKDLKTIGDLYILTKGNTYAKEGKTKCGEKISILLKGSIYMLKHFMALLTILRARALLIVSIHIFNVITFMEWKKSNRLLFFEKNLSIKFNLKIALKNLYLFIVLYHEIID</sequence>
<feature type="transmembrane region" description="Helical" evidence="7">
    <location>
        <begin position="221"/>
        <end position="244"/>
    </location>
</feature>
<keyword evidence="3" id="KW-1003">Cell membrane</keyword>
<dbReference type="Pfam" id="PF04831">
    <property type="entry name" value="POPDC1-3"/>
    <property type="match status" value="1"/>
</dbReference>
<dbReference type="EMBL" id="JARBDR010000337">
    <property type="protein sequence ID" value="KAJ8315217.1"/>
    <property type="molecule type" value="Genomic_DNA"/>
</dbReference>
<keyword evidence="4 7" id="KW-0812">Transmembrane</keyword>
<keyword evidence="6 7" id="KW-0472">Membrane</keyword>